<organism evidence="1 2">
    <name type="scientific">Daphnia pulex</name>
    <name type="common">Water flea</name>
    <dbReference type="NCBI Taxonomy" id="6669"/>
    <lineage>
        <taxon>Eukaryota</taxon>
        <taxon>Metazoa</taxon>
        <taxon>Ecdysozoa</taxon>
        <taxon>Arthropoda</taxon>
        <taxon>Crustacea</taxon>
        <taxon>Branchiopoda</taxon>
        <taxon>Diplostraca</taxon>
        <taxon>Cladocera</taxon>
        <taxon>Anomopoda</taxon>
        <taxon>Daphniidae</taxon>
        <taxon>Daphnia</taxon>
    </lineage>
</organism>
<dbReference type="Proteomes" id="UP000000305">
    <property type="component" value="Unassembled WGS sequence"/>
</dbReference>
<accession>E9GQR1</accession>
<dbReference type="AlphaFoldDB" id="E9GQR1"/>
<evidence type="ECO:0000313" key="2">
    <source>
        <dbReference type="Proteomes" id="UP000000305"/>
    </source>
</evidence>
<keyword evidence="2" id="KW-1185">Reference proteome</keyword>
<proteinExistence type="predicted"/>
<dbReference type="HOGENOM" id="CLU_1817732_0_0_1"/>
<reference evidence="1 2" key="1">
    <citation type="journal article" date="2011" name="Science">
        <title>The ecoresponsive genome of Daphnia pulex.</title>
        <authorList>
            <person name="Colbourne J.K."/>
            <person name="Pfrender M.E."/>
            <person name="Gilbert D."/>
            <person name="Thomas W.K."/>
            <person name="Tucker A."/>
            <person name="Oakley T.H."/>
            <person name="Tokishita S."/>
            <person name="Aerts A."/>
            <person name="Arnold G.J."/>
            <person name="Basu M.K."/>
            <person name="Bauer D.J."/>
            <person name="Caceres C.E."/>
            <person name="Carmel L."/>
            <person name="Casola C."/>
            <person name="Choi J.H."/>
            <person name="Detter J.C."/>
            <person name="Dong Q."/>
            <person name="Dusheyko S."/>
            <person name="Eads B.D."/>
            <person name="Frohlich T."/>
            <person name="Geiler-Samerotte K.A."/>
            <person name="Gerlach D."/>
            <person name="Hatcher P."/>
            <person name="Jogdeo S."/>
            <person name="Krijgsveld J."/>
            <person name="Kriventseva E.V."/>
            <person name="Kultz D."/>
            <person name="Laforsch C."/>
            <person name="Lindquist E."/>
            <person name="Lopez J."/>
            <person name="Manak J.R."/>
            <person name="Muller J."/>
            <person name="Pangilinan J."/>
            <person name="Patwardhan R.P."/>
            <person name="Pitluck S."/>
            <person name="Pritham E.J."/>
            <person name="Rechtsteiner A."/>
            <person name="Rho M."/>
            <person name="Rogozin I.B."/>
            <person name="Sakarya O."/>
            <person name="Salamov A."/>
            <person name="Schaack S."/>
            <person name="Shapiro H."/>
            <person name="Shiga Y."/>
            <person name="Skalitzky C."/>
            <person name="Smith Z."/>
            <person name="Souvorov A."/>
            <person name="Sung W."/>
            <person name="Tang Z."/>
            <person name="Tsuchiya D."/>
            <person name="Tu H."/>
            <person name="Vos H."/>
            <person name="Wang M."/>
            <person name="Wolf Y.I."/>
            <person name="Yamagata H."/>
            <person name="Yamada T."/>
            <person name="Ye Y."/>
            <person name="Shaw J.R."/>
            <person name="Andrews J."/>
            <person name="Crease T.J."/>
            <person name="Tang H."/>
            <person name="Lucas S.M."/>
            <person name="Robertson H.M."/>
            <person name="Bork P."/>
            <person name="Koonin E.V."/>
            <person name="Zdobnov E.M."/>
            <person name="Grigoriev I.V."/>
            <person name="Lynch M."/>
            <person name="Boore J.L."/>
        </authorList>
    </citation>
    <scope>NUCLEOTIDE SEQUENCE [LARGE SCALE GENOMIC DNA]</scope>
</reference>
<name>E9GQR1_DAPPU</name>
<dbReference type="InParanoid" id="E9GQR1"/>
<gene>
    <name evidence="1" type="ORF">DAPPUDRAFT_105420</name>
</gene>
<dbReference type="KEGG" id="dpx:DAPPUDRAFT_105420"/>
<evidence type="ECO:0000313" key="1">
    <source>
        <dbReference type="EMBL" id="EFX78158.1"/>
    </source>
</evidence>
<sequence length="142" mass="16293">MAASLKTLALSGGHNTATYSQPPITPAITVAYKEFLKIIKNIVVLLSMEFFCLLTFDLYGRHTKVNCVMDLRCQRKERERTVAYKQPTITTTNSFIKNLRSAECIMQSKQIVFSVMGNTMKNIISSRPWVIFRSLQQLKRRI</sequence>
<dbReference type="EMBL" id="GL732558">
    <property type="protein sequence ID" value="EFX78158.1"/>
    <property type="molecule type" value="Genomic_DNA"/>
</dbReference>
<protein>
    <submittedName>
        <fullName evidence="1">Uncharacterized protein</fullName>
    </submittedName>
</protein>